<dbReference type="Proteomes" id="UP001501116">
    <property type="component" value="Unassembled WGS sequence"/>
</dbReference>
<name>A0ABN2PZR3_9PSEU</name>
<gene>
    <name evidence="2" type="ORF">GCM10009754_03740</name>
</gene>
<evidence type="ECO:0000313" key="2">
    <source>
        <dbReference type="EMBL" id="GAA1939839.1"/>
    </source>
</evidence>
<evidence type="ECO:0000256" key="1">
    <source>
        <dbReference type="SAM" id="MobiDB-lite"/>
    </source>
</evidence>
<comment type="caution">
    <text evidence="2">The sequence shown here is derived from an EMBL/GenBank/DDBJ whole genome shotgun (WGS) entry which is preliminary data.</text>
</comment>
<proteinExistence type="predicted"/>
<dbReference type="EMBL" id="BAAANN010000001">
    <property type="protein sequence ID" value="GAA1939839.1"/>
    <property type="molecule type" value="Genomic_DNA"/>
</dbReference>
<accession>A0ABN2PZR3</accession>
<organism evidence="2 3">
    <name type="scientific">Amycolatopsis minnesotensis</name>
    <dbReference type="NCBI Taxonomy" id="337894"/>
    <lineage>
        <taxon>Bacteria</taxon>
        <taxon>Bacillati</taxon>
        <taxon>Actinomycetota</taxon>
        <taxon>Actinomycetes</taxon>
        <taxon>Pseudonocardiales</taxon>
        <taxon>Pseudonocardiaceae</taxon>
        <taxon>Amycolatopsis</taxon>
    </lineage>
</organism>
<keyword evidence="3" id="KW-1185">Reference proteome</keyword>
<sequence>MGRAQYSIFDAADPRKLAFRERTNHWHRTGSGRGRRRSDVPETVAVQEEQAALPS</sequence>
<evidence type="ECO:0000313" key="3">
    <source>
        <dbReference type="Proteomes" id="UP001501116"/>
    </source>
</evidence>
<feature type="compositionally biased region" description="Basic residues" evidence="1">
    <location>
        <begin position="25"/>
        <end position="36"/>
    </location>
</feature>
<reference evidence="2 3" key="1">
    <citation type="journal article" date="2019" name="Int. J. Syst. Evol. Microbiol.">
        <title>The Global Catalogue of Microorganisms (GCM) 10K type strain sequencing project: providing services to taxonomists for standard genome sequencing and annotation.</title>
        <authorList>
            <consortium name="The Broad Institute Genomics Platform"/>
            <consortium name="The Broad Institute Genome Sequencing Center for Infectious Disease"/>
            <person name="Wu L."/>
            <person name="Ma J."/>
        </authorList>
    </citation>
    <scope>NUCLEOTIDE SEQUENCE [LARGE SCALE GENOMIC DNA]</scope>
    <source>
        <strain evidence="2 3">JCM 14545</strain>
    </source>
</reference>
<protein>
    <submittedName>
        <fullName evidence="2">Uncharacterized protein</fullName>
    </submittedName>
</protein>
<feature type="region of interest" description="Disordered" evidence="1">
    <location>
        <begin position="22"/>
        <end position="55"/>
    </location>
</feature>